<feature type="transmembrane region" description="Helical" evidence="2">
    <location>
        <begin position="223"/>
        <end position="244"/>
    </location>
</feature>
<keyword evidence="4" id="KW-1185">Reference proteome</keyword>
<evidence type="ECO:0000256" key="2">
    <source>
        <dbReference type="SAM" id="Phobius"/>
    </source>
</evidence>
<keyword evidence="2" id="KW-0812">Transmembrane</keyword>
<name>A0A6A6XUJ9_9PLEO</name>
<gene>
    <name evidence="3" type="ORF">K505DRAFT_321021</name>
</gene>
<evidence type="ECO:0000313" key="3">
    <source>
        <dbReference type="EMBL" id="KAF2799715.1"/>
    </source>
</evidence>
<feature type="compositionally biased region" description="Basic and acidic residues" evidence="1">
    <location>
        <begin position="485"/>
        <end position="496"/>
    </location>
</feature>
<feature type="compositionally biased region" description="Low complexity" evidence="1">
    <location>
        <begin position="442"/>
        <end position="462"/>
    </location>
</feature>
<keyword evidence="2" id="KW-0472">Membrane</keyword>
<feature type="transmembrane region" description="Helical" evidence="2">
    <location>
        <begin position="62"/>
        <end position="83"/>
    </location>
</feature>
<feature type="transmembrane region" description="Helical" evidence="2">
    <location>
        <begin position="256"/>
        <end position="275"/>
    </location>
</feature>
<feature type="transmembrane region" description="Helical" evidence="2">
    <location>
        <begin position="15"/>
        <end position="36"/>
    </location>
</feature>
<evidence type="ECO:0000256" key="1">
    <source>
        <dbReference type="SAM" id="MobiDB-lite"/>
    </source>
</evidence>
<feature type="transmembrane region" description="Helical" evidence="2">
    <location>
        <begin position="287"/>
        <end position="304"/>
    </location>
</feature>
<dbReference type="OrthoDB" id="2126185at2759"/>
<feature type="transmembrane region" description="Helical" evidence="2">
    <location>
        <begin position="176"/>
        <end position="203"/>
    </location>
</feature>
<dbReference type="EMBL" id="MU001760">
    <property type="protein sequence ID" value="KAF2799715.1"/>
    <property type="molecule type" value="Genomic_DNA"/>
</dbReference>
<protein>
    <submittedName>
        <fullName evidence="3">Uncharacterized protein</fullName>
    </submittedName>
</protein>
<keyword evidence="2" id="KW-1133">Transmembrane helix</keyword>
<dbReference type="Proteomes" id="UP000799757">
    <property type="component" value="Unassembled WGS sequence"/>
</dbReference>
<accession>A0A6A6XUJ9</accession>
<feature type="compositionally biased region" description="Basic residues" evidence="1">
    <location>
        <begin position="432"/>
        <end position="441"/>
    </location>
</feature>
<feature type="transmembrane region" description="Helical" evidence="2">
    <location>
        <begin position="144"/>
        <end position="164"/>
    </location>
</feature>
<evidence type="ECO:0000313" key="4">
    <source>
        <dbReference type="Proteomes" id="UP000799757"/>
    </source>
</evidence>
<sequence length="542" mass="58553">MAPLEPGATAHTNSLPFALFSGQIVLVAGLTTHLLLTARRAARSLPPSTVTRTQEPTRRRHVAVFSVLALLSLASVTTFAVAWRVLSYVTWAETGNHEGTPGGLWTGNYGTGAEGVGRWHLGDWTSDIDLFRASDAVAVGTPEGFLYTAQHFVGLTAMAIFVGVEGHRRNLSTLTITSFVTLSAIGSLGYALNLLFITVLFTPLVLHNNAEPRETALFTPKPAVYYVPTIASFLTLHYLPTLLVNEVDITPLRFGYLAVPLFLAFAPQIVPQSWGHQHISKASAHRSYVRAFQVLGAASFLLYWKLFATTVFDNTPPQQSSVYDLLKHSIGKHDPSKTDRFLTGIASTADKLKLVSTHPLVSTTGCDVFFATLSLLTWTFTRNLDVDSILEDSILSFLASSKAEKHVAFEEGEHNSEVEDIESDAQSVRATTPKKRGRPRKNTTTNGNTSAVSSASSTGTLRRSTRRKAKSDYESEAESSYEPSTEAKKEVDRTETDGATVTEDLVHSGESTALALFLAFAGGLGQLAAGVLGAEVTGTAEY</sequence>
<organism evidence="3 4">
    <name type="scientific">Melanomma pulvis-pyrius CBS 109.77</name>
    <dbReference type="NCBI Taxonomy" id="1314802"/>
    <lineage>
        <taxon>Eukaryota</taxon>
        <taxon>Fungi</taxon>
        <taxon>Dikarya</taxon>
        <taxon>Ascomycota</taxon>
        <taxon>Pezizomycotina</taxon>
        <taxon>Dothideomycetes</taxon>
        <taxon>Pleosporomycetidae</taxon>
        <taxon>Pleosporales</taxon>
        <taxon>Melanommataceae</taxon>
        <taxon>Melanomma</taxon>
    </lineage>
</organism>
<proteinExistence type="predicted"/>
<dbReference type="AlphaFoldDB" id="A0A6A6XUJ9"/>
<feature type="region of interest" description="Disordered" evidence="1">
    <location>
        <begin position="410"/>
        <end position="496"/>
    </location>
</feature>
<reference evidence="3" key="1">
    <citation type="journal article" date="2020" name="Stud. Mycol.">
        <title>101 Dothideomycetes genomes: a test case for predicting lifestyles and emergence of pathogens.</title>
        <authorList>
            <person name="Haridas S."/>
            <person name="Albert R."/>
            <person name="Binder M."/>
            <person name="Bloem J."/>
            <person name="Labutti K."/>
            <person name="Salamov A."/>
            <person name="Andreopoulos B."/>
            <person name="Baker S."/>
            <person name="Barry K."/>
            <person name="Bills G."/>
            <person name="Bluhm B."/>
            <person name="Cannon C."/>
            <person name="Castanera R."/>
            <person name="Culley D."/>
            <person name="Daum C."/>
            <person name="Ezra D."/>
            <person name="Gonzalez J."/>
            <person name="Henrissat B."/>
            <person name="Kuo A."/>
            <person name="Liang C."/>
            <person name="Lipzen A."/>
            <person name="Lutzoni F."/>
            <person name="Magnuson J."/>
            <person name="Mondo S."/>
            <person name="Nolan M."/>
            <person name="Ohm R."/>
            <person name="Pangilinan J."/>
            <person name="Park H.-J."/>
            <person name="Ramirez L."/>
            <person name="Alfaro M."/>
            <person name="Sun H."/>
            <person name="Tritt A."/>
            <person name="Yoshinaga Y."/>
            <person name="Zwiers L.-H."/>
            <person name="Turgeon B."/>
            <person name="Goodwin S."/>
            <person name="Spatafora J."/>
            <person name="Crous P."/>
            <person name="Grigoriev I."/>
        </authorList>
    </citation>
    <scope>NUCLEOTIDE SEQUENCE</scope>
    <source>
        <strain evidence="3">CBS 109.77</strain>
    </source>
</reference>